<dbReference type="GO" id="GO:0006303">
    <property type="term" value="P:double-strand break repair via nonhomologous end joining"/>
    <property type="evidence" value="ECO:0007669"/>
    <property type="project" value="Ensembl"/>
</dbReference>
<dbReference type="GO" id="GO:0035861">
    <property type="term" value="C:site of double-strand break"/>
    <property type="evidence" value="ECO:0007669"/>
    <property type="project" value="Ensembl"/>
</dbReference>
<sequence>MEALEAGTKKRVLPTWMTAQEVEKRTTQVKIPKRRRTAVVPAATARLPATRTVYCMNEAEIVDVALGILIEQDRKQEKPSERPPLAGADKPELSPASSAEDRSEDGDSGDIGLPPGSPPPGPASSDPACSGSPGEDQDALKYVREIFFS</sequence>
<evidence type="ECO:0000313" key="2">
    <source>
        <dbReference type="EMBL" id="KAB1275868.1"/>
    </source>
</evidence>
<dbReference type="EMBL" id="JWIN03000007">
    <property type="protein sequence ID" value="KAB1275868.1"/>
    <property type="molecule type" value="Genomic_DNA"/>
</dbReference>
<dbReference type="PANTHER" id="PTHR14566">
    <property type="entry name" value="CELL CYCLE REGULATOR OF NON-HOMOLOGOUS END JOINING"/>
    <property type="match status" value="1"/>
</dbReference>
<dbReference type="GO" id="GO:1990166">
    <property type="term" value="P:protein localization to site of double-strand break"/>
    <property type="evidence" value="ECO:0007669"/>
    <property type="project" value="Ensembl"/>
</dbReference>
<dbReference type="PANTHER" id="PTHR14566:SF0">
    <property type="entry name" value="CELL CYCLE REGULATOR OF NON-HOMOLOGOUS END JOINING"/>
    <property type="match status" value="1"/>
</dbReference>
<dbReference type="STRING" id="9838.ENSCDRP00005002677"/>
<evidence type="ECO:0000256" key="1">
    <source>
        <dbReference type="SAM" id="MobiDB-lite"/>
    </source>
</evidence>
<feature type="compositionally biased region" description="Low complexity" evidence="1">
    <location>
        <begin position="123"/>
        <end position="134"/>
    </location>
</feature>
<organism evidence="2 3">
    <name type="scientific">Camelus dromedarius</name>
    <name type="common">Dromedary</name>
    <name type="synonym">Arabian camel</name>
    <dbReference type="NCBI Taxonomy" id="9838"/>
    <lineage>
        <taxon>Eukaryota</taxon>
        <taxon>Metazoa</taxon>
        <taxon>Chordata</taxon>
        <taxon>Craniata</taxon>
        <taxon>Vertebrata</taxon>
        <taxon>Euteleostomi</taxon>
        <taxon>Mammalia</taxon>
        <taxon>Eutheria</taxon>
        <taxon>Laurasiatheria</taxon>
        <taxon>Artiodactyla</taxon>
        <taxon>Tylopoda</taxon>
        <taxon>Camelidae</taxon>
        <taxon>Camelus</taxon>
    </lineage>
</organism>
<comment type="caution">
    <text evidence="2">The sequence shown here is derived from an EMBL/GenBank/DDBJ whole genome shotgun (WGS) entry which is preliminary data.</text>
</comment>
<gene>
    <name evidence="2" type="ORF">Cadr_000008408</name>
</gene>
<protein>
    <submittedName>
        <fullName evidence="2">Cell cycle regulator of non-homologous end joining</fullName>
    </submittedName>
</protein>
<dbReference type="GO" id="GO:2001034">
    <property type="term" value="P:positive regulation of double-strand break repair via nonhomologous end joining"/>
    <property type="evidence" value="ECO:0007669"/>
    <property type="project" value="Ensembl"/>
</dbReference>
<dbReference type="Proteomes" id="UP000299084">
    <property type="component" value="Unassembled WGS sequence"/>
</dbReference>
<dbReference type="GO" id="GO:1990391">
    <property type="term" value="C:DNA repair complex"/>
    <property type="evidence" value="ECO:0007669"/>
    <property type="project" value="Ensembl"/>
</dbReference>
<keyword evidence="3" id="KW-1185">Reference proteome</keyword>
<evidence type="ECO:0000313" key="3">
    <source>
        <dbReference type="Proteomes" id="UP000299084"/>
    </source>
</evidence>
<dbReference type="GO" id="GO:0003684">
    <property type="term" value="F:damaged DNA binding"/>
    <property type="evidence" value="ECO:0007669"/>
    <property type="project" value="Ensembl"/>
</dbReference>
<name>A0A5N4DXG4_CAMDR</name>
<accession>A0A5N4DXG4</accession>
<reference evidence="2 3" key="1">
    <citation type="journal article" date="2019" name="Mol. Ecol. Resour.">
        <title>Improving Illumina assemblies with Hi-C and long reads: an example with the North African dromedary.</title>
        <authorList>
            <person name="Elbers J.P."/>
            <person name="Rogers M.F."/>
            <person name="Perelman P.L."/>
            <person name="Proskuryakova A.A."/>
            <person name="Serdyukova N.A."/>
            <person name="Johnson W.E."/>
            <person name="Horin P."/>
            <person name="Corander J."/>
            <person name="Murphy D."/>
            <person name="Burger P.A."/>
        </authorList>
    </citation>
    <scope>NUCLEOTIDE SEQUENCE [LARGE SCALE GENOMIC DNA]</scope>
    <source>
        <strain evidence="2">Drom800</strain>
        <tissue evidence="2">Blood</tissue>
    </source>
</reference>
<feature type="region of interest" description="Disordered" evidence="1">
    <location>
        <begin position="74"/>
        <end position="141"/>
    </location>
</feature>
<dbReference type="Pfam" id="PF15325">
    <property type="entry name" value="MRI"/>
    <property type="match status" value="1"/>
</dbReference>
<proteinExistence type="predicted"/>
<dbReference type="GO" id="GO:2001033">
    <property type="term" value="P:negative regulation of double-strand break repair via nonhomologous end joining"/>
    <property type="evidence" value="ECO:0007669"/>
    <property type="project" value="Ensembl"/>
</dbReference>
<dbReference type="InterPro" id="IPR028278">
    <property type="entry name" value="MRI"/>
</dbReference>
<dbReference type="GO" id="GO:0033152">
    <property type="term" value="P:immunoglobulin V(D)J recombination"/>
    <property type="evidence" value="ECO:0007669"/>
    <property type="project" value="Ensembl"/>
</dbReference>
<dbReference type="GO" id="GO:0005634">
    <property type="term" value="C:nucleus"/>
    <property type="evidence" value="ECO:0007669"/>
    <property type="project" value="Ensembl"/>
</dbReference>
<dbReference type="GO" id="GO:0005737">
    <property type="term" value="C:cytoplasm"/>
    <property type="evidence" value="ECO:0007669"/>
    <property type="project" value="Ensembl"/>
</dbReference>
<dbReference type="AlphaFoldDB" id="A0A5N4DXG4"/>